<dbReference type="InterPro" id="IPR050267">
    <property type="entry name" value="Anti-sigma-factor_SerPK"/>
</dbReference>
<dbReference type="PANTHER" id="PTHR35526">
    <property type="entry name" value="ANTI-SIGMA-F FACTOR RSBW-RELATED"/>
    <property type="match status" value="1"/>
</dbReference>
<keyword evidence="1" id="KW-0723">Serine/threonine-protein kinase</keyword>
<sequence length="179" mass="19364">MGTPTAMLVENMPIMVRRPPALPIRDRQHLRLVATETAPRLTRALADQALHRWGVPRSVRPDVRLVVTELVTNVLQHATGVADRIEVFDIVLDLLADSAVRVLVFDASARMPIRKTPVPGAEGSRGLLLVSGLTRDWGAFPLRGGGKAVWADIAVAAEPPQDGADVRIVARVLGAVRDL</sequence>
<dbReference type="OrthoDB" id="3853268at2"/>
<name>A0A345STA2_9ACTN</name>
<keyword evidence="1" id="KW-0808">Transferase</keyword>
<dbReference type="Pfam" id="PF13581">
    <property type="entry name" value="HATPase_c_2"/>
    <property type="match status" value="1"/>
</dbReference>
<evidence type="ECO:0000256" key="1">
    <source>
        <dbReference type="ARBA" id="ARBA00022527"/>
    </source>
</evidence>
<keyword evidence="4" id="KW-1185">Reference proteome</keyword>
<dbReference type="Gene3D" id="3.30.565.10">
    <property type="entry name" value="Histidine kinase-like ATPase, C-terminal domain"/>
    <property type="match status" value="1"/>
</dbReference>
<evidence type="ECO:0000313" key="3">
    <source>
        <dbReference type="EMBL" id="AXI76957.1"/>
    </source>
</evidence>
<dbReference type="GO" id="GO:0004674">
    <property type="term" value="F:protein serine/threonine kinase activity"/>
    <property type="evidence" value="ECO:0007669"/>
    <property type="project" value="UniProtKB-KW"/>
</dbReference>
<feature type="domain" description="Histidine kinase/HSP90-like ATPase" evidence="2">
    <location>
        <begin position="36"/>
        <end position="150"/>
    </location>
</feature>
<keyword evidence="1" id="KW-0418">Kinase</keyword>
<gene>
    <name evidence="3" type="ORF">C7M71_005310</name>
</gene>
<proteinExistence type="predicted"/>
<dbReference type="EMBL" id="CP031264">
    <property type="protein sequence ID" value="AXI76957.1"/>
    <property type="molecule type" value="Genomic_DNA"/>
</dbReference>
<dbReference type="Proteomes" id="UP000249340">
    <property type="component" value="Chromosome"/>
</dbReference>
<organism evidence="3 4">
    <name type="scientific">Peterkaempfera bronchialis</name>
    <dbReference type="NCBI Taxonomy" id="2126346"/>
    <lineage>
        <taxon>Bacteria</taxon>
        <taxon>Bacillati</taxon>
        <taxon>Actinomycetota</taxon>
        <taxon>Actinomycetes</taxon>
        <taxon>Kitasatosporales</taxon>
        <taxon>Streptomycetaceae</taxon>
        <taxon>Peterkaempfera</taxon>
    </lineage>
</organism>
<dbReference type="InterPro" id="IPR036890">
    <property type="entry name" value="HATPase_C_sf"/>
</dbReference>
<evidence type="ECO:0000313" key="4">
    <source>
        <dbReference type="Proteomes" id="UP000249340"/>
    </source>
</evidence>
<reference evidence="4" key="1">
    <citation type="submission" date="2018-07" db="EMBL/GenBank/DDBJ databases">
        <title>Streptacidiphilus bronchialis DSM 106435 chromosome.</title>
        <authorList>
            <person name="Batra D."/>
            <person name="Gulvik C.A."/>
        </authorList>
    </citation>
    <scope>NUCLEOTIDE SEQUENCE [LARGE SCALE GENOMIC DNA]</scope>
    <source>
        <strain evidence="4">DSM 106435</strain>
    </source>
</reference>
<dbReference type="InterPro" id="IPR003594">
    <property type="entry name" value="HATPase_dom"/>
</dbReference>
<protein>
    <recommendedName>
        <fullName evidence="2">Histidine kinase/HSP90-like ATPase domain-containing protein</fullName>
    </recommendedName>
</protein>
<evidence type="ECO:0000259" key="2">
    <source>
        <dbReference type="Pfam" id="PF13581"/>
    </source>
</evidence>
<accession>A0A345STA2</accession>
<dbReference type="AlphaFoldDB" id="A0A345STA2"/>
<dbReference type="KEGG" id="stri:C7M71_005310"/>
<dbReference type="CDD" id="cd16936">
    <property type="entry name" value="HATPase_RsbW-like"/>
    <property type="match status" value="1"/>
</dbReference>
<dbReference type="PANTHER" id="PTHR35526:SF3">
    <property type="entry name" value="ANTI-SIGMA-F FACTOR RSBW"/>
    <property type="match status" value="1"/>
</dbReference>